<dbReference type="InterPro" id="IPR048703">
    <property type="entry name" value="Tnp_Tc3-like_HTH"/>
</dbReference>
<dbReference type="AlphaFoldDB" id="A0A1I7WQK5"/>
<organism evidence="2 3">
    <name type="scientific">Heterorhabditis bacteriophora</name>
    <name type="common">Entomopathogenic nematode worm</name>
    <dbReference type="NCBI Taxonomy" id="37862"/>
    <lineage>
        <taxon>Eukaryota</taxon>
        <taxon>Metazoa</taxon>
        <taxon>Ecdysozoa</taxon>
        <taxon>Nematoda</taxon>
        <taxon>Chromadorea</taxon>
        <taxon>Rhabditida</taxon>
        <taxon>Rhabditina</taxon>
        <taxon>Rhabditomorpha</taxon>
        <taxon>Strongyloidea</taxon>
        <taxon>Heterorhabditidae</taxon>
        <taxon>Heterorhabditis</taxon>
    </lineage>
</organism>
<protein>
    <recommendedName>
        <fullName evidence="1">Transposable element Tc3 transposase-like DNA-binding HTH domain-containing protein</fullName>
    </recommendedName>
</protein>
<accession>A0A1I7WQK5</accession>
<evidence type="ECO:0000313" key="3">
    <source>
        <dbReference type="WBParaSite" id="Hba_07372"/>
    </source>
</evidence>
<name>A0A1I7WQK5_HETBA</name>
<dbReference type="InterPro" id="IPR036388">
    <property type="entry name" value="WH-like_DNA-bd_sf"/>
</dbReference>
<dbReference type="Pfam" id="PF21517">
    <property type="entry name" value="HTH_Tnp_Tc3_2_like"/>
    <property type="match status" value="1"/>
</dbReference>
<dbReference type="Proteomes" id="UP000095283">
    <property type="component" value="Unplaced"/>
</dbReference>
<evidence type="ECO:0000313" key="2">
    <source>
        <dbReference type="Proteomes" id="UP000095283"/>
    </source>
</evidence>
<feature type="domain" description="Transposable element Tc3 transposase-like DNA-binding HTH" evidence="1">
    <location>
        <begin position="2"/>
        <end position="30"/>
    </location>
</feature>
<proteinExistence type="predicted"/>
<keyword evidence="2" id="KW-1185">Reference proteome</keyword>
<dbReference type="Gene3D" id="1.10.10.10">
    <property type="entry name" value="Winged helix-like DNA-binding domain superfamily/Winged helix DNA-binding domain"/>
    <property type="match status" value="1"/>
</dbReference>
<dbReference type="WBParaSite" id="Hba_07372">
    <property type="protein sequence ID" value="Hba_07372"/>
    <property type="gene ID" value="Hba_07372"/>
</dbReference>
<sequence length="74" mass="8321">MTSNNTASLNEIRRVFYLTVSKTTVWRTLKENPFIRKTSYSNKASLSSTLTVTLIRPESYEESLGNISPSSLCS</sequence>
<reference evidence="3" key="1">
    <citation type="submission" date="2016-11" db="UniProtKB">
        <authorList>
            <consortium name="WormBaseParasite"/>
        </authorList>
    </citation>
    <scope>IDENTIFICATION</scope>
</reference>
<evidence type="ECO:0000259" key="1">
    <source>
        <dbReference type="Pfam" id="PF21517"/>
    </source>
</evidence>